<dbReference type="InterPro" id="IPR002933">
    <property type="entry name" value="Peptidase_M20"/>
</dbReference>
<dbReference type="Pfam" id="PF01546">
    <property type="entry name" value="Peptidase_M20"/>
    <property type="match status" value="1"/>
</dbReference>
<name>A0A225NM53_9RHOB</name>
<dbReference type="PANTHER" id="PTHR43270">
    <property type="entry name" value="BETA-ALA-HIS DIPEPTIDASE"/>
    <property type="match status" value="1"/>
</dbReference>
<dbReference type="GO" id="GO:0008233">
    <property type="term" value="F:peptidase activity"/>
    <property type="evidence" value="ECO:0007669"/>
    <property type="project" value="UniProtKB-KW"/>
</dbReference>
<keyword evidence="1" id="KW-0645">Protease</keyword>
<protein>
    <submittedName>
        <fullName evidence="5">Peptidase M20</fullName>
    </submittedName>
</protein>
<dbReference type="Gene3D" id="3.30.70.360">
    <property type="match status" value="1"/>
</dbReference>
<dbReference type="InterPro" id="IPR051458">
    <property type="entry name" value="Cyt/Met_Dipeptidase"/>
</dbReference>
<gene>
    <name evidence="5" type="ORF">ATO3_10775</name>
</gene>
<dbReference type="InterPro" id="IPR011650">
    <property type="entry name" value="Peptidase_M20_dimer"/>
</dbReference>
<dbReference type="EMBL" id="AQQR01000003">
    <property type="protein sequence ID" value="OWU75013.1"/>
    <property type="molecule type" value="Genomic_DNA"/>
</dbReference>
<evidence type="ECO:0000313" key="6">
    <source>
        <dbReference type="Proteomes" id="UP000215377"/>
    </source>
</evidence>
<proteinExistence type="predicted"/>
<evidence type="ECO:0000256" key="1">
    <source>
        <dbReference type="ARBA" id="ARBA00022670"/>
    </source>
</evidence>
<feature type="domain" description="Peptidase M20 dimerisation" evidence="4">
    <location>
        <begin position="192"/>
        <end position="352"/>
    </location>
</feature>
<keyword evidence="6" id="KW-1185">Reference proteome</keyword>
<dbReference type="Pfam" id="PF07687">
    <property type="entry name" value="M20_dimer"/>
    <property type="match status" value="1"/>
</dbReference>
<keyword evidence="2" id="KW-0479">Metal-binding</keyword>
<dbReference type="PANTHER" id="PTHR43270:SF8">
    <property type="entry name" value="DI- AND TRIPEPTIDASE DUG2-RELATED"/>
    <property type="match status" value="1"/>
</dbReference>
<dbReference type="OrthoDB" id="9761532at2"/>
<dbReference type="Proteomes" id="UP000215377">
    <property type="component" value="Unassembled WGS sequence"/>
</dbReference>
<evidence type="ECO:0000256" key="3">
    <source>
        <dbReference type="ARBA" id="ARBA00022801"/>
    </source>
</evidence>
<dbReference type="GO" id="GO:0046872">
    <property type="term" value="F:metal ion binding"/>
    <property type="evidence" value="ECO:0007669"/>
    <property type="project" value="UniProtKB-KW"/>
</dbReference>
<evidence type="ECO:0000256" key="2">
    <source>
        <dbReference type="ARBA" id="ARBA00022723"/>
    </source>
</evidence>
<dbReference type="GO" id="GO:0006508">
    <property type="term" value="P:proteolysis"/>
    <property type="evidence" value="ECO:0007669"/>
    <property type="project" value="UniProtKB-KW"/>
</dbReference>
<dbReference type="AlphaFoldDB" id="A0A225NM53"/>
<dbReference type="RefSeq" id="WP_088649845.1">
    <property type="nucleotide sequence ID" value="NZ_AQQR01000003.1"/>
</dbReference>
<dbReference type="NCBIfam" id="NF006579">
    <property type="entry name" value="PRK09104.1"/>
    <property type="match status" value="1"/>
</dbReference>
<comment type="caution">
    <text evidence="5">The sequence shown here is derived from an EMBL/GenBank/DDBJ whole genome shotgun (WGS) entry which is preliminary data.</text>
</comment>
<keyword evidence="3" id="KW-0378">Hydrolase</keyword>
<organism evidence="5 6">
    <name type="scientific">Marinibacterium profundimaris</name>
    <dbReference type="NCBI Taxonomy" id="1679460"/>
    <lineage>
        <taxon>Bacteria</taxon>
        <taxon>Pseudomonadati</taxon>
        <taxon>Pseudomonadota</taxon>
        <taxon>Alphaproteobacteria</taxon>
        <taxon>Rhodobacterales</taxon>
        <taxon>Paracoccaceae</taxon>
        <taxon>Marinibacterium</taxon>
    </lineage>
</organism>
<reference evidence="5 6" key="1">
    <citation type="submission" date="2013-04" db="EMBL/GenBank/DDBJ databases">
        <title>Oceanicola sp. 22II1-22F33 Genome Sequencing.</title>
        <authorList>
            <person name="Lai Q."/>
            <person name="Li G."/>
            <person name="Shao Z."/>
        </authorList>
    </citation>
    <scope>NUCLEOTIDE SEQUENCE [LARGE SCALE GENOMIC DNA]</scope>
    <source>
        <strain evidence="5 6">22II1-22F33</strain>
    </source>
</reference>
<evidence type="ECO:0000313" key="5">
    <source>
        <dbReference type="EMBL" id="OWU75013.1"/>
    </source>
</evidence>
<sequence length="451" mass="49319">MNALAPVFDYIDARHDDYVARLMDYVKNPSISAQNIGIREVSELLVKMLGEMGMEVKSIPTKGHPFVLGRYEVDPGKPTILLYGHYDVQPPEPLEEWLSPPFEPTIRDGRIWARGVGDNKGQHFAQLMAIEAHLAVHGTLPCNVIFLLEGEEEIGSPQIAEFVDTHRDELKTDLVVTADGPLHESGRATMTYGVRGMTSFELRVRTAKRDAHSGNYGGVMPNAIWTLVHLLGTMKTPEGEITIEGLHDPIIPPSDADHDAVSKLPLDLAGYMENIGIDRLDAPADRAFWDRLMFHPTLTINGLHGGYGGEGSKSVLPCEAVAKCDIRLVEAMTPDQVMDCVRAHVAKHAPEVEVIAMGGMLPSKTPIENSWGPVIQDAIETARGEPPLVYPCTGGSLPDYVFTKILGVPAYVMPYANADEANHAPNENMEIKLFLEGIRTGAALLDRIGQA</sequence>
<dbReference type="SUPFAM" id="SSF53187">
    <property type="entry name" value="Zn-dependent exopeptidases"/>
    <property type="match status" value="1"/>
</dbReference>
<dbReference type="Gene3D" id="3.40.630.10">
    <property type="entry name" value="Zn peptidases"/>
    <property type="match status" value="1"/>
</dbReference>
<evidence type="ECO:0000259" key="4">
    <source>
        <dbReference type="Pfam" id="PF07687"/>
    </source>
</evidence>
<accession>A0A225NM53</accession>